<dbReference type="EMBL" id="QFPX01000023">
    <property type="protein sequence ID" value="PZQ51886.1"/>
    <property type="molecule type" value="Genomic_DNA"/>
</dbReference>
<dbReference type="GO" id="GO:0016020">
    <property type="term" value="C:membrane"/>
    <property type="evidence" value="ECO:0007669"/>
    <property type="project" value="TreeGrafter"/>
</dbReference>
<evidence type="ECO:0000313" key="4">
    <source>
        <dbReference type="Proteomes" id="UP000249082"/>
    </source>
</evidence>
<gene>
    <name evidence="3" type="ORF">DI555_20225</name>
</gene>
<keyword evidence="1" id="KW-0472">Membrane</keyword>
<keyword evidence="1" id="KW-0812">Transmembrane</keyword>
<feature type="domain" description="Acyltransferase 3" evidence="2">
    <location>
        <begin position="15"/>
        <end position="336"/>
    </location>
</feature>
<feature type="transmembrane region" description="Helical" evidence="1">
    <location>
        <begin position="97"/>
        <end position="117"/>
    </location>
</feature>
<accession>A0A2W5NEC6</accession>
<dbReference type="PANTHER" id="PTHR23028">
    <property type="entry name" value="ACETYLTRANSFERASE"/>
    <property type="match status" value="1"/>
</dbReference>
<evidence type="ECO:0000313" key="3">
    <source>
        <dbReference type="EMBL" id="PZQ51886.1"/>
    </source>
</evidence>
<feature type="transmembrane region" description="Helical" evidence="1">
    <location>
        <begin position="169"/>
        <end position="188"/>
    </location>
</feature>
<dbReference type="Pfam" id="PF01757">
    <property type="entry name" value="Acyl_transf_3"/>
    <property type="match status" value="1"/>
</dbReference>
<feature type="transmembrane region" description="Helical" evidence="1">
    <location>
        <begin position="323"/>
        <end position="344"/>
    </location>
</feature>
<comment type="caution">
    <text evidence="3">The sequence shown here is derived from an EMBL/GenBank/DDBJ whole genome shotgun (WGS) entry which is preliminary data.</text>
</comment>
<proteinExistence type="predicted"/>
<feature type="transmembrane region" description="Helical" evidence="1">
    <location>
        <begin position="256"/>
        <end position="275"/>
    </location>
</feature>
<feature type="transmembrane region" description="Helical" evidence="1">
    <location>
        <begin position="12"/>
        <end position="34"/>
    </location>
</feature>
<name>A0A2W5NEC6_9SPHN</name>
<evidence type="ECO:0000259" key="2">
    <source>
        <dbReference type="Pfam" id="PF01757"/>
    </source>
</evidence>
<dbReference type="InterPro" id="IPR002656">
    <property type="entry name" value="Acyl_transf_3_dom"/>
</dbReference>
<dbReference type="InterPro" id="IPR050879">
    <property type="entry name" value="Acyltransferase_3"/>
</dbReference>
<protein>
    <recommendedName>
        <fullName evidence="2">Acyltransferase 3 domain-containing protein</fullName>
    </recommendedName>
</protein>
<evidence type="ECO:0000256" key="1">
    <source>
        <dbReference type="SAM" id="Phobius"/>
    </source>
</evidence>
<keyword evidence="1" id="KW-1133">Transmembrane helix</keyword>
<feature type="transmembrane region" description="Helical" evidence="1">
    <location>
        <begin position="54"/>
        <end position="76"/>
    </location>
</feature>
<sequence>MIGEGTIGFRASPLAGLQIARALAAVCVVLHHALETSGGMPGSFSPDWLTTAGAGGVDVFFVISGFIMAHTCFGASSGNTRTMPSAAAFLQRRAIRIYPLYWLACLAMLSLMAMGFLRSRVLSFGDVLTALALMPGGQPIIGVAWTLVYEMYFYLVFALCLLAQSRKAALVGMGVTLAAMPLLALGLPSSSLRDFLTDPIPLEFLMGLGLAWLYPTLKARLCGTWPAAMLVLFGLILMHGAPLLVPHDNTHGLEGVARVATWGVAGLAIVAGLLAMPDLKGQLTRMAVALGDASYALYLSHAFVLMGYGLLLRHDAVAGIPQYLLVGPVVLLACLVGLAVHALVERPLLKLGGQFIRRASSGGPASQLPSRDAGAAA</sequence>
<feature type="transmembrane region" description="Helical" evidence="1">
    <location>
        <begin position="137"/>
        <end position="162"/>
    </location>
</feature>
<feature type="transmembrane region" description="Helical" evidence="1">
    <location>
        <begin position="200"/>
        <end position="217"/>
    </location>
</feature>
<dbReference type="GO" id="GO:0016747">
    <property type="term" value="F:acyltransferase activity, transferring groups other than amino-acyl groups"/>
    <property type="evidence" value="ECO:0007669"/>
    <property type="project" value="InterPro"/>
</dbReference>
<feature type="transmembrane region" description="Helical" evidence="1">
    <location>
        <begin position="287"/>
        <end position="311"/>
    </location>
</feature>
<dbReference type="AlphaFoldDB" id="A0A2W5NEC6"/>
<organism evidence="3 4">
    <name type="scientific">Novosphingobium pentaromativorans</name>
    <dbReference type="NCBI Taxonomy" id="205844"/>
    <lineage>
        <taxon>Bacteria</taxon>
        <taxon>Pseudomonadati</taxon>
        <taxon>Pseudomonadota</taxon>
        <taxon>Alphaproteobacteria</taxon>
        <taxon>Sphingomonadales</taxon>
        <taxon>Sphingomonadaceae</taxon>
        <taxon>Novosphingobium</taxon>
    </lineage>
</organism>
<dbReference type="GO" id="GO:0000271">
    <property type="term" value="P:polysaccharide biosynthetic process"/>
    <property type="evidence" value="ECO:0007669"/>
    <property type="project" value="TreeGrafter"/>
</dbReference>
<reference evidence="3 4" key="1">
    <citation type="submission" date="2017-08" db="EMBL/GenBank/DDBJ databases">
        <title>Infants hospitalized years apart are colonized by the same room-sourced microbial strains.</title>
        <authorList>
            <person name="Brooks B."/>
            <person name="Olm M.R."/>
            <person name="Firek B.A."/>
            <person name="Baker R."/>
            <person name="Thomas B.C."/>
            <person name="Morowitz M.J."/>
            <person name="Banfield J.F."/>
        </authorList>
    </citation>
    <scope>NUCLEOTIDE SEQUENCE [LARGE SCALE GENOMIC DNA]</scope>
    <source>
        <strain evidence="3">S2_005_002_R2_33</strain>
    </source>
</reference>
<dbReference type="PANTHER" id="PTHR23028:SF131">
    <property type="entry name" value="BLR2367 PROTEIN"/>
    <property type="match status" value="1"/>
</dbReference>
<dbReference type="Proteomes" id="UP000249082">
    <property type="component" value="Unassembled WGS sequence"/>
</dbReference>
<feature type="transmembrane region" description="Helical" evidence="1">
    <location>
        <begin position="224"/>
        <end position="244"/>
    </location>
</feature>